<gene>
    <name evidence="2" type="ORF">PoB_005530100</name>
</gene>
<reference evidence="2 3" key="1">
    <citation type="journal article" date="2021" name="Elife">
        <title>Chloroplast acquisition without the gene transfer in kleptoplastic sea slugs, Plakobranchus ocellatus.</title>
        <authorList>
            <person name="Maeda T."/>
            <person name="Takahashi S."/>
            <person name="Yoshida T."/>
            <person name="Shimamura S."/>
            <person name="Takaki Y."/>
            <person name="Nagai Y."/>
            <person name="Toyoda A."/>
            <person name="Suzuki Y."/>
            <person name="Arimoto A."/>
            <person name="Ishii H."/>
            <person name="Satoh N."/>
            <person name="Nishiyama T."/>
            <person name="Hasebe M."/>
            <person name="Maruyama T."/>
            <person name="Minagawa J."/>
            <person name="Obokata J."/>
            <person name="Shigenobu S."/>
        </authorList>
    </citation>
    <scope>NUCLEOTIDE SEQUENCE [LARGE SCALE GENOMIC DNA]</scope>
</reference>
<dbReference type="AlphaFoldDB" id="A0AAV4C099"/>
<protein>
    <submittedName>
        <fullName evidence="2">Uncharacterized protein</fullName>
    </submittedName>
</protein>
<accession>A0AAV4C099</accession>
<sequence>MTANGLIAGARTAGCVFLSPLGKPAPLSFFYAHNYHPLSAPANRNLFYNYTTHHLEIGCLWGRKGGGVGGTVNSKPALRSARPPVANSSPAIEALA</sequence>
<feature type="region of interest" description="Disordered" evidence="1">
    <location>
        <begin position="74"/>
        <end position="96"/>
    </location>
</feature>
<proteinExistence type="predicted"/>
<dbReference type="EMBL" id="BLXT01006082">
    <property type="protein sequence ID" value="GFO28796.1"/>
    <property type="molecule type" value="Genomic_DNA"/>
</dbReference>
<name>A0AAV4C099_9GAST</name>
<dbReference type="Proteomes" id="UP000735302">
    <property type="component" value="Unassembled WGS sequence"/>
</dbReference>
<evidence type="ECO:0000313" key="2">
    <source>
        <dbReference type="EMBL" id="GFO28796.1"/>
    </source>
</evidence>
<evidence type="ECO:0000313" key="3">
    <source>
        <dbReference type="Proteomes" id="UP000735302"/>
    </source>
</evidence>
<evidence type="ECO:0000256" key="1">
    <source>
        <dbReference type="SAM" id="MobiDB-lite"/>
    </source>
</evidence>
<comment type="caution">
    <text evidence="2">The sequence shown here is derived from an EMBL/GenBank/DDBJ whole genome shotgun (WGS) entry which is preliminary data.</text>
</comment>
<organism evidence="2 3">
    <name type="scientific">Plakobranchus ocellatus</name>
    <dbReference type="NCBI Taxonomy" id="259542"/>
    <lineage>
        <taxon>Eukaryota</taxon>
        <taxon>Metazoa</taxon>
        <taxon>Spiralia</taxon>
        <taxon>Lophotrochozoa</taxon>
        <taxon>Mollusca</taxon>
        <taxon>Gastropoda</taxon>
        <taxon>Heterobranchia</taxon>
        <taxon>Euthyneura</taxon>
        <taxon>Panpulmonata</taxon>
        <taxon>Sacoglossa</taxon>
        <taxon>Placobranchoidea</taxon>
        <taxon>Plakobranchidae</taxon>
        <taxon>Plakobranchus</taxon>
    </lineage>
</organism>
<keyword evidence="3" id="KW-1185">Reference proteome</keyword>